<feature type="compositionally biased region" description="Polar residues" evidence="1">
    <location>
        <begin position="1"/>
        <end position="16"/>
    </location>
</feature>
<feature type="compositionally biased region" description="Basic and acidic residues" evidence="1">
    <location>
        <begin position="17"/>
        <end position="28"/>
    </location>
</feature>
<evidence type="ECO:0000313" key="2">
    <source>
        <dbReference type="EMBL" id="CEK58708.1"/>
    </source>
</evidence>
<protein>
    <submittedName>
        <fullName evidence="2">Uncharacterized protein</fullName>
    </submittedName>
</protein>
<accession>A0A0B6YR43</accession>
<evidence type="ECO:0000256" key="1">
    <source>
        <dbReference type="SAM" id="MobiDB-lite"/>
    </source>
</evidence>
<feature type="non-terminal residue" evidence="2">
    <location>
        <position position="53"/>
    </location>
</feature>
<reference evidence="2" key="1">
    <citation type="submission" date="2014-12" db="EMBL/GenBank/DDBJ databases">
        <title>Insight into the proteome of Arion vulgaris.</title>
        <authorList>
            <person name="Aradska J."/>
            <person name="Bulat T."/>
            <person name="Smidak R."/>
            <person name="Sarate P."/>
            <person name="Gangsoo J."/>
            <person name="Sialana F."/>
            <person name="Bilban M."/>
            <person name="Lubec G."/>
        </authorList>
    </citation>
    <scope>NUCLEOTIDE SEQUENCE</scope>
    <source>
        <tissue evidence="2">Skin</tissue>
    </source>
</reference>
<organism evidence="2">
    <name type="scientific">Arion vulgaris</name>
    <dbReference type="NCBI Taxonomy" id="1028688"/>
    <lineage>
        <taxon>Eukaryota</taxon>
        <taxon>Metazoa</taxon>
        <taxon>Spiralia</taxon>
        <taxon>Lophotrochozoa</taxon>
        <taxon>Mollusca</taxon>
        <taxon>Gastropoda</taxon>
        <taxon>Heterobranchia</taxon>
        <taxon>Euthyneura</taxon>
        <taxon>Panpulmonata</taxon>
        <taxon>Eupulmonata</taxon>
        <taxon>Stylommatophora</taxon>
        <taxon>Helicina</taxon>
        <taxon>Arionoidea</taxon>
        <taxon>Arionidae</taxon>
        <taxon>Arion</taxon>
    </lineage>
</organism>
<dbReference type="AlphaFoldDB" id="A0A0B6YR43"/>
<name>A0A0B6YR43_9EUPU</name>
<gene>
    <name evidence="2" type="primary">ORF33946</name>
</gene>
<sequence>MAWSCYTNESNYTSTKESIHEHQRGEARKKEIPVTAGRQMMEEKLPLIAVSLM</sequence>
<dbReference type="EMBL" id="HACG01011843">
    <property type="protein sequence ID" value="CEK58708.1"/>
    <property type="molecule type" value="Transcribed_RNA"/>
</dbReference>
<proteinExistence type="predicted"/>
<feature type="region of interest" description="Disordered" evidence="1">
    <location>
        <begin position="1"/>
        <end position="28"/>
    </location>
</feature>